<sequence>MSEVKLTGVVMTSTGPIVGKVLESGRVSSFLGIPYAQPPIGALRFKATQPVKPWQTPFEATQFGSPSLQMMGAEHEVADFIDENTPVGEGYFGSEDCLTLNVWKPENEQAKRPLFIWIHGGANHMEGSRSRMYNGEVMAEQGNIVFASLNYRLGMMGFMDVSELGGEDYLGSSCNGLMDQLMAVEWILSNAEAFGADPGNVTIAGESAGGMDISWLLASGRLKGKVKRAILMSNVKGPAGFGEAPNKLSRHDKRFSQTIAKQFMARLGYDSFEVMQADAAQNVFNRLANSVTGEDHLFDLDGLFYPCVDEVFSDNEPYRAIRAGMLDGIDIMLGYTNYEAGLWVMAEEAMLNWPAQKMADLYGNLSDRVKEKVVAQYRTFHPTLSEGELGLMIMSDCGFVSPITWFAEEMSARQNKVWMYRFDWEVNSTFKAMHSCELPFFFGRPNDEAACELIQAPANSEQTQERETLSQAFFQRVLSFIHHGTPNANPTINSLNWPLYESNTRSVMRFDLDCEVIQQPNKEKHNWWTEHVYAPLMNPTNESA</sequence>
<dbReference type="InterPro" id="IPR019819">
    <property type="entry name" value="Carboxylesterase_B_CS"/>
</dbReference>
<protein>
    <submittedName>
        <fullName evidence="3">Carboxylesterase/lipase family protein</fullName>
    </submittedName>
</protein>
<dbReference type="InterPro" id="IPR002018">
    <property type="entry name" value="CarbesteraseB"/>
</dbReference>
<name>A0ABW4AW73_9GAMM</name>
<dbReference type="EMBL" id="JBHTMN010000002">
    <property type="protein sequence ID" value="MFD1381861.1"/>
    <property type="molecule type" value="Genomic_DNA"/>
</dbReference>
<gene>
    <name evidence="3" type="ORF">ACFQ45_00665</name>
</gene>
<feature type="domain" description="Carboxylesterase type B" evidence="2">
    <location>
        <begin position="9"/>
        <end position="528"/>
    </location>
</feature>
<dbReference type="PROSITE" id="PS00941">
    <property type="entry name" value="CARBOXYLESTERASE_B_2"/>
    <property type="match status" value="1"/>
</dbReference>
<evidence type="ECO:0000313" key="4">
    <source>
        <dbReference type="Proteomes" id="UP001597059"/>
    </source>
</evidence>
<keyword evidence="1" id="KW-0378">Hydrolase</keyword>
<dbReference type="Pfam" id="PF00135">
    <property type="entry name" value="COesterase"/>
    <property type="match status" value="1"/>
</dbReference>
<keyword evidence="4" id="KW-1185">Reference proteome</keyword>
<proteinExistence type="predicted"/>
<reference evidence="4" key="1">
    <citation type="journal article" date="2019" name="Int. J. Syst. Evol. Microbiol.">
        <title>The Global Catalogue of Microorganisms (GCM) 10K type strain sequencing project: providing services to taxonomists for standard genome sequencing and annotation.</title>
        <authorList>
            <consortium name="The Broad Institute Genomics Platform"/>
            <consortium name="The Broad Institute Genome Sequencing Center for Infectious Disease"/>
            <person name="Wu L."/>
            <person name="Ma J."/>
        </authorList>
    </citation>
    <scope>NUCLEOTIDE SEQUENCE [LARGE SCALE GENOMIC DNA]</scope>
    <source>
        <strain evidence="4">JCM 30774</strain>
    </source>
</reference>
<dbReference type="Proteomes" id="UP001597059">
    <property type="component" value="Unassembled WGS sequence"/>
</dbReference>
<dbReference type="InterPro" id="IPR029058">
    <property type="entry name" value="AB_hydrolase_fold"/>
</dbReference>
<comment type="caution">
    <text evidence="3">The sequence shown here is derived from an EMBL/GenBank/DDBJ whole genome shotgun (WGS) entry which is preliminary data.</text>
</comment>
<dbReference type="PANTHER" id="PTHR43918">
    <property type="entry name" value="ACETYLCHOLINESTERASE"/>
    <property type="match status" value="1"/>
</dbReference>
<dbReference type="PANTHER" id="PTHR43918:SF4">
    <property type="entry name" value="CARBOXYLIC ESTER HYDROLASE"/>
    <property type="match status" value="1"/>
</dbReference>
<dbReference type="RefSeq" id="WP_377364288.1">
    <property type="nucleotide sequence ID" value="NZ_JBHTMN010000002.1"/>
</dbReference>
<organism evidence="3 4">
    <name type="scientific">Rhodanobacter aciditrophus</name>
    <dbReference type="NCBI Taxonomy" id="1623218"/>
    <lineage>
        <taxon>Bacteria</taxon>
        <taxon>Pseudomonadati</taxon>
        <taxon>Pseudomonadota</taxon>
        <taxon>Gammaproteobacteria</taxon>
        <taxon>Lysobacterales</taxon>
        <taxon>Rhodanobacteraceae</taxon>
        <taxon>Rhodanobacter</taxon>
    </lineage>
</organism>
<evidence type="ECO:0000259" key="2">
    <source>
        <dbReference type="Pfam" id="PF00135"/>
    </source>
</evidence>
<evidence type="ECO:0000313" key="3">
    <source>
        <dbReference type="EMBL" id="MFD1381861.1"/>
    </source>
</evidence>
<dbReference type="Gene3D" id="3.40.50.1820">
    <property type="entry name" value="alpha/beta hydrolase"/>
    <property type="match status" value="1"/>
</dbReference>
<accession>A0ABW4AW73</accession>
<evidence type="ECO:0000256" key="1">
    <source>
        <dbReference type="ARBA" id="ARBA00022801"/>
    </source>
</evidence>
<dbReference type="SUPFAM" id="SSF53474">
    <property type="entry name" value="alpha/beta-Hydrolases"/>
    <property type="match status" value="1"/>
</dbReference>
<dbReference type="InterPro" id="IPR050654">
    <property type="entry name" value="AChE-related_enzymes"/>
</dbReference>